<dbReference type="PROSITE" id="PS50297">
    <property type="entry name" value="ANK_REP_REGION"/>
    <property type="match status" value="3"/>
</dbReference>
<keyword evidence="1" id="KW-0040">ANK repeat</keyword>
<feature type="repeat" description="ANK" evidence="1">
    <location>
        <begin position="66"/>
        <end position="98"/>
    </location>
</feature>
<dbReference type="PANTHER" id="PTHR24198">
    <property type="entry name" value="ANKYRIN REPEAT AND PROTEIN KINASE DOMAIN-CONTAINING PROTEIN"/>
    <property type="match status" value="1"/>
</dbReference>
<proteinExistence type="predicted"/>
<protein>
    <submittedName>
        <fullName evidence="2">Ankyrin repeat domain-containing protein 50</fullName>
    </submittedName>
</protein>
<dbReference type="PANTHER" id="PTHR24198:SF165">
    <property type="entry name" value="ANKYRIN REPEAT-CONTAINING PROTEIN-RELATED"/>
    <property type="match status" value="1"/>
</dbReference>
<dbReference type="AlphaFoldDB" id="A0A8J5PAN9"/>
<accession>A0A8J5PAN9</accession>
<dbReference type="Proteomes" id="UP000694050">
    <property type="component" value="Unassembled WGS sequence"/>
</dbReference>
<gene>
    <name evidence="2" type="ORF">Forpe1208_v002151</name>
</gene>
<dbReference type="Pfam" id="PF12796">
    <property type="entry name" value="Ank_2"/>
    <property type="match status" value="2"/>
</dbReference>
<comment type="caution">
    <text evidence="2">The sequence shown here is derived from an EMBL/GenBank/DDBJ whole genome shotgun (WGS) entry which is preliminary data.</text>
</comment>
<evidence type="ECO:0000313" key="2">
    <source>
        <dbReference type="EMBL" id="KAG7419594.1"/>
    </source>
</evidence>
<dbReference type="InterPro" id="IPR002110">
    <property type="entry name" value="Ankyrin_rpt"/>
</dbReference>
<name>A0A8J5PAN9_FUSOX</name>
<sequence length="344" mass="37721">MGNIPLVEAVRHDKELVYMKLLERGTVNICGENSRTALIEAASVGNLALVKTLLGKGAKVDLSDRTGQTALMEASKLGHARIVKLLLENQCNVDHQDHEYDTALMKACIDDHADVIELLLAADAQLDIIGRKRKTALDHGGRYCGEDSIKRLLRHSTDPNIRDQHSGTVLISASNCKRPDIVSLILEDAELKPTSNFINLALSEACSDSNEKVVRLLIDHGANPNMNLKARRQFTLLSNAIYFGDDAAVLTLLEAGIDIETEDGDGKAPIHAAAARGTKTMVQSLIERGVSVNRRSSAGLFPLDYAMRREDKDTSIADLLRKQGAITEGKRLVQLMRDRSKRLD</sequence>
<evidence type="ECO:0000313" key="3">
    <source>
        <dbReference type="Proteomes" id="UP000694050"/>
    </source>
</evidence>
<dbReference type="PROSITE" id="PS50088">
    <property type="entry name" value="ANK_REPEAT"/>
    <property type="match status" value="3"/>
</dbReference>
<organism evidence="2 3">
    <name type="scientific">Fusarium oxysporum f. sp. rapae</name>
    <dbReference type="NCBI Taxonomy" id="485398"/>
    <lineage>
        <taxon>Eukaryota</taxon>
        <taxon>Fungi</taxon>
        <taxon>Dikarya</taxon>
        <taxon>Ascomycota</taxon>
        <taxon>Pezizomycotina</taxon>
        <taxon>Sordariomycetes</taxon>
        <taxon>Hypocreomycetidae</taxon>
        <taxon>Hypocreales</taxon>
        <taxon>Nectriaceae</taxon>
        <taxon>Fusarium</taxon>
        <taxon>Fusarium oxysporum species complex</taxon>
    </lineage>
</organism>
<feature type="repeat" description="ANK" evidence="1">
    <location>
        <begin position="33"/>
        <end position="65"/>
    </location>
</feature>
<feature type="repeat" description="ANK" evidence="1">
    <location>
        <begin position="265"/>
        <end position="297"/>
    </location>
</feature>
<dbReference type="Pfam" id="PF00023">
    <property type="entry name" value="Ank"/>
    <property type="match status" value="2"/>
</dbReference>
<reference evidence="2" key="1">
    <citation type="submission" date="2021-04" db="EMBL/GenBank/DDBJ databases">
        <title>First draft genome resource for Brassicaceae pathogens Fusarium oxysporum f. sp. raphani and Fusarium oxysporum f. sp. rapae.</title>
        <authorList>
            <person name="Asai S."/>
        </authorList>
    </citation>
    <scope>NUCLEOTIDE SEQUENCE</scope>
    <source>
        <strain evidence="2">Tf1208</strain>
    </source>
</reference>
<dbReference type="SMART" id="SM00248">
    <property type="entry name" value="ANK"/>
    <property type="match status" value="8"/>
</dbReference>
<evidence type="ECO:0000256" key="1">
    <source>
        <dbReference type="PROSITE-ProRule" id="PRU00023"/>
    </source>
</evidence>
<dbReference type="EMBL" id="JAELUQ010000002">
    <property type="protein sequence ID" value="KAG7419594.1"/>
    <property type="molecule type" value="Genomic_DNA"/>
</dbReference>